<evidence type="ECO:0000313" key="1">
    <source>
        <dbReference type="EMBL" id="VVA93041.1"/>
    </source>
</evidence>
<dbReference type="Proteomes" id="UP000489600">
    <property type="component" value="Unassembled WGS sequence"/>
</dbReference>
<accession>A0A565AUG7</accession>
<dbReference type="AlphaFoldDB" id="A0A565AUG7"/>
<gene>
    <name evidence="1" type="ORF">ANE_LOCUS3486</name>
</gene>
<comment type="caution">
    <text evidence="1">The sequence shown here is derived from an EMBL/GenBank/DDBJ whole genome shotgun (WGS) entry which is preliminary data.</text>
</comment>
<dbReference type="PANTHER" id="PTHR48151:SF3">
    <property type="entry name" value="SH3 DOMAIN-CONTAINING PROTEIN"/>
    <property type="match status" value="1"/>
</dbReference>
<organism evidence="1 2">
    <name type="scientific">Arabis nemorensis</name>
    <dbReference type="NCBI Taxonomy" id="586526"/>
    <lineage>
        <taxon>Eukaryota</taxon>
        <taxon>Viridiplantae</taxon>
        <taxon>Streptophyta</taxon>
        <taxon>Embryophyta</taxon>
        <taxon>Tracheophyta</taxon>
        <taxon>Spermatophyta</taxon>
        <taxon>Magnoliopsida</taxon>
        <taxon>eudicotyledons</taxon>
        <taxon>Gunneridae</taxon>
        <taxon>Pentapetalae</taxon>
        <taxon>rosids</taxon>
        <taxon>malvids</taxon>
        <taxon>Brassicales</taxon>
        <taxon>Brassicaceae</taxon>
        <taxon>Arabideae</taxon>
        <taxon>Arabis</taxon>
    </lineage>
</organism>
<dbReference type="PANTHER" id="PTHR48151">
    <property type="entry name" value="SH3 DOMAIN-CONTAINING PROTEIN"/>
    <property type="match status" value="1"/>
</dbReference>
<dbReference type="EMBL" id="CABITT030000001">
    <property type="protein sequence ID" value="VVA93041.1"/>
    <property type="molecule type" value="Genomic_DNA"/>
</dbReference>
<evidence type="ECO:0000313" key="2">
    <source>
        <dbReference type="Proteomes" id="UP000489600"/>
    </source>
</evidence>
<keyword evidence="2" id="KW-1185">Reference proteome</keyword>
<dbReference type="InterPro" id="IPR053296">
    <property type="entry name" value="TSET_member_tstB"/>
</dbReference>
<dbReference type="OrthoDB" id="1671851at2759"/>
<name>A0A565AUG7_9BRAS</name>
<reference evidence="1" key="1">
    <citation type="submission" date="2019-07" db="EMBL/GenBank/DDBJ databases">
        <authorList>
            <person name="Dittberner H."/>
        </authorList>
    </citation>
    <scope>NUCLEOTIDE SEQUENCE [LARGE SCALE GENOMIC DNA]</scope>
</reference>
<proteinExistence type="predicted"/>
<sequence>MGKSRAAAFAMGVYRTLMKQFNGYEASIWMQSPHESLKTIIASELSGPAWLAALVNDVLLTLHACVKAIPDMACYSSRDCQE</sequence>
<protein>
    <submittedName>
        <fullName evidence="1">Uncharacterized protein</fullName>
    </submittedName>
</protein>